<dbReference type="EMBL" id="JBJQND010000015">
    <property type="protein sequence ID" value="KAL3852746.1"/>
    <property type="molecule type" value="Genomic_DNA"/>
</dbReference>
<evidence type="ECO:0000313" key="1">
    <source>
        <dbReference type="EMBL" id="KAL3852746.1"/>
    </source>
</evidence>
<protein>
    <submittedName>
        <fullName evidence="1">Uncharacterized protein</fullName>
    </submittedName>
</protein>
<gene>
    <name evidence="1" type="ORF">ACJMK2_016363</name>
</gene>
<reference evidence="1 2" key="1">
    <citation type="submission" date="2024-11" db="EMBL/GenBank/DDBJ databases">
        <title>Chromosome-level genome assembly of the freshwater bivalve Anodonta woodiana.</title>
        <authorList>
            <person name="Chen X."/>
        </authorList>
    </citation>
    <scope>NUCLEOTIDE SEQUENCE [LARGE SCALE GENOMIC DNA]</scope>
    <source>
        <strain evidence="1">MN2024</strain>
        <tissue evidence="1">Gills</tissue>
    </source>
</reference>
<evidence type="ECO:0000313" key="2">
    <source>
        <dbReference type="Proteomes" id="UP001634394"/>
    </source>
</evidence>
<dbReference type="AlphaFoldDB" id="A0ABD3UUQ4"/>
<keyword evidence="2" id="KW-1185">Reference proteome</keyword>
<proteinExistence type="predicted"/>
<sequence>MNNDKKKSKKARLVETLRSNLSNLTNPLTVLDIDDIPIDPDDTVQFRSFPSSDEPQDLSEIIPIDRCFLTVR</sequence>
<accession>A0ABD3UUQ4</accession>
<organism evidence="1 2">
    <name type="scientific">Sinanodonta woodiana</name>
    <name type="common">Chinese pond mussel</name>
    <name type="synonym">Anodonta woodiana</name>
    <dbReference type="NCBI Taxonomy" id="1069815"/>
    <lineage>
        <taxon>Eukaryota</taxon>
        <taxon>Metazoa</taxon>
        <taxon>Spiralia</taxon>
        <taxon>Lophotrochozoa</taxon>
        <taxon>Mollusca</taxon>
        <taxon>Bivalvia</taxon>
        <taxon>Autobranchia</taxon>
        <taxon>Heteroconchia</taxon>
        <taxon>Palaeoheterodonta</taxon>
        <taxon>Unionida</taxon>
        <taxon>Unionoidea</taxon>
        <taxon>Unionidae</taxon>
        <taxon>Unioninae</taxon>
        <taxon>Sinanodonta</taxon>
    </lineage>
</organism>
<name>A0ABD3UUQ4_SINWO</name>
<dbReference type="Proteomes" id="UP001634394">
    <property type="component" value="Unassembled WGS sequence"/>
</dbReference>
<comment type="caution">
    <text evidence="1">The sequence shown here is derived from an EMBL/GenBank/DDBJ whole genome shotgun (WGS) entry which is preliminary data.</text>
</comment>